<keyword evidence="5" id="KW-0812">Transmembrane</keyword>
<dbReference type="GO" id="GO:0008408">
    <property type="term" value="F:3'-5' exonuclease activity"/>
    <property type="evidence" value="ECO:0007669"/>
    <property type="project" value="TreeGrafter"/>
</dbReference>
<dbReference type="GO" id="GO:0005829">
    <property type="term" value="C:cytosol"/>
    <property type="evidence" value="ECO:0007669"/>
    <property type="project" value="TreeGrafter"/>
</dbReference>
<evidence type="ECO:0000259" key="6">
    <source>
        <dbReference type="SMART" id="SM00479"/>
    </source>
</evidence>
<comment type="catalytic activity">
    <reaction evidence="4">
        <text>DNA(n) + a 2'-deoxyribonucleoside 5'-triphosphate = DNA(n+1) + diphosphate</text>
        <dbReference type="Rhea" id="RHEA:22508"/>
        <dbReference type="Rhea" id="RHEA-COMP:17339"/>
        <dbReference type="Rhea" id="RHEA-COMP:17340"/>
        <dbReference type="ChEBI" id="CHEBI:33019"/>
        <dbReference type="ChEBI" id="CHEBI:61560"/>
        <dbReference type="ChEBI" id="CHEBI:173112"/>
        <dbReference type="EC" id="2.7.7.7"/>
    </reaction>
</comment>
<dbReference type="Gene3D" id="3.30.420.10">
    <property type="entry name" value="Ribonuclease H-like superfamily/Ribonuclease H"/>
    <property type="match status" value="1"/>
</dbReference>
<comment type="subunit">
    <text evidence="3">DNA polymerase III contains a core (composed of alpha, epsilon and theta chains) that associates with a tau subunit. This core dimerizes to form the POLIII' complex. PolIII' associates with the gamma complex (composed of gamma, delta, delta', psi and chi chains) and with the beta chain to form the complete DNA polymerase III complex.</text>
</comment>
<accession>A0A2M8W196</accession>
<dbReference type="NCBIfam" id="TIGR00573">
    <property type="entry name" value="dnaq"/>
    <property type="match status" value="1"/>
</dbReference>
<dbReference type="RefSeq" id="WP_100369668.1">
    <property type="nucleotide sequence ID" value="NZ_PGTY01000004.1"/>
</dbReference>
<dbReference type="EC" id="2.7.7.7" evidence="1"/>
<feature type="transmembrane region" description="Helical" evidence="5">
    <location>
        <begin position="12"/>
        <end position="33"/>
    </location>
</feature>
<dbReference type="FunFam" id="3.30.420.10:FF:000045">
    <property type="entry name" value="3'-5' exonuclease DinG"/>
    <property type="match status" value="1"/>
</dbReference>
<dbReference type="GO" id="GO:0003677">
    <property type="term" value="F:DNA binding"/>
    <property type="evidence" value="ECO:0007669"/>
    <property type="project" value="InterPro"/>
</dbReference>
<dbReference type="GO" id="GO:0003887">
    <property type="term" value="F:DNA-directed DNA polymerase activity"/>
    <property type="evidence" value="ECO:0007669"/>
    <property type="project" value="UniProtKB-EC"/>
</dbReference>
<evidence type="ECO:0000256" key="5">
    <source>
        <dbReference type="SAM" id="Phobius"/>
    </source>
</evidence>
<sequence length="461" mass="50095">MTHLSLRLRVFLFFGLIGIGGGVVILGALVLGYRQLGMPEAFSSFTTVGVVAFLGVLALVTFVWRLFDENISKPIEALAAQIRVRADSGIETTLDEKAARYLGDLAPAACAISDKLGQASLATAETVAQKTARLERQRAQLLRILSDIPVAVIVATQDDQIVLYDGQAADLMENEAPARLNASVCDYLDEGTLHATLAKMKKQKEMRRPITIKGKSEAIYSGHIRVFDDNSGYMVMLEPLDPDAARPLVYDFDLFDQVPATDITETALRDLTFVVFDSETTGLDPQKDDVVQLGAVRIVNGRVITSETFDALVNPGRPIPAQSTKVHGITDEMVSDAPAFGVVRESFQSYAADAVLVAHNAPFDMAFLNRGETTFQNAVMDTVHLSAIVFGGSAVHTLDALCDRLEVIIPEDLRHTALGDAMATAKAFAALLPILEARGFQTFAEVRKEALKHRRILEVHA</sequence>
<dbReference type="InterPro" id="IPR013520">
    <property type="entry name" value="Ribonucl_H"/>
</dbReference>
<protein>
    <recommendedName>
        <fullName evidence="1">DNA-directed DNA polymerase</fullName>
        <ecNumber evidence="1">2.7.7.7</ecNumber>
    </recommendedName>
</protein>
<evidence type="ECO:0000256" key="3">
    <source>
        <dbReference type="ARBA" id="ARBA00026073"/>
    </source>
</evidence>
<dbReference type="OrthoDB" id="9804290at2"/>
<dbReference type="InterPro" id="IPR012337">
    <property type="entry name" value="RNaseH-like_sf"/>
</dbReference>
<dbReference type="AlphaFoldDB" id="A0A2M8W196"/>
<dbReference type="SUPFAM" id="SSF53098">
    <property type="entry name" value="Ribonuclease H-like"/>
    <property type="match status" value="1"/>
</dbReference>
<dbReference type="InterPro" id="IPR036397">
    <property type="entry name" value="RNaseH_sf"/>
</dbReference>
<comment type="caution">
    <text evidence="7">The sequence shown here is derived from an EMBL/GenBank/DDBJ whole genome shotgun (WGS) entry which is preliminary data.</text>
</comment>
<evidence type="ECO:0000256" key="1">
    <source>
        <dbReference type="ARBA" id="ARBA00012417"/>
    </source>
</evidence>
<feature type="transmembrane region" description="Helical" evidence="5">
    <location>
        <begin position="45"/>
        <end position="67"/>
    </location>
</feature>
<evidence type="ECO:0000313" key="8">
    <source>
        <dbReference type="Proteomes" id="UP000228531"/>
    </source>
</evidence>
<evidence type="ECO:0000256" key="2">
    <source>
        <dbReference type="ARBA" id="ARBA00025483"/>
    </source>
</evidence>
<gene>
    <name evidence="7" type="ORF">BC777_3746</name>
</gene>
<proteinExistence type="predicted"/>
<evidence type="ECO:0000256" key="4">
    <source>
        <dbReference type="ARBA" id="ARBA00049244"/>
    </source>
</evidence>
<evidence type="ECO:0000313" key="7">
    <source>
        <dbReference type="EMBL" id="PJI84685.1"/>
    </source>
</evidence>
<name>A0A2M8W196_9RHOB</name>
<keyword evidence="5" id="KW-0472">Membrane</keyword>
<dbReference type="Pfam" id="PF00929">
    <property type="entry name" value="RNase_T"/>
    <property type="match status" value="1"/>
</dbReference>
<reference evidence="7 8" key="1">
    <citation type="submission" date="2017-11" db="EMBL/GenBank/DDBJ databases">
        <title>Genomic Encyclopedia of Archaeal and Bacterial Type Strains, Phase II (KMG-II): From Individual Species to Whole Genera.</title>
        <authorList>
            <person name="Goeker M."/>
        </authorList>
    </citation>
    <scope>NUCLEOTIDE SEQUENCE [LARGE SCALE GENOMIC DNA]</scope>
    <source>
        <strain evidence="7 8">DSM 29128</strain>
    </source>
</reference>
<keyword evidence="5" id="KW-1133">Transmembrane helix</keyword>
<organism evidence="7 8">
    <name type="scientific">Yoonia maricola</name>
    <dbReference type="NCBI Taxonomy" id="420999"/>
    <lineage>
        <taxon>Bacteria</taxon>
        <taxon>Pseudomonadati</taxon>
        <taxon>Pseudomonadota</taxon>
        <taxon>Alphaproteobacteria</taxon>
        <taxon>Rhodobacterales</taxon>
        <taxon>Paracoccaceae</taxon>
        <taxon>Yoonia</taxon>
    </lineage>
</organism>
<comment type="function">
    <text evidence="2">DNA polymerase III is a complex, multichain enzyme responsible for most of the replicative synthesis in bacteria. The epsilon subunit contain the editing function and is a proofreading 3'-5' exonuclease.</text>
</comment>
<dbReference type="Proteomes" id="UP000228531">
    <property type="component" value="Unassembled WGS sequence"/>
</dbReference>
<feature type="domain" description="Exonuclease" evidence="6">
    <location>
        <begin position="272"/>
        <end position="437"/>
    </location>
</feature>
<dbReference type="CDD" id="cd06127">
    <property type="entry name" value="DEDDh"/>
    <property type="match status" value="1"/>
</dbReference>
<keyword evidence="8" id="KW-1185">Reference proteome</keyword>
<dbReference type="SMART" id="SM00479">
    <property type="entry name" value="EXOIII"/>
    <property type="match status" value="1"/>
</dbReference>
<dbReference type="GO" id="GO:0045004">
    <property type="term" value="P:DNA replication proofreading"/>
    <property type="evidence" value="ECO:0007669"/>
    <property type="project" value="TreeGrafter"/>
</dbReference>
<dbReference type="PANTHER" id="PTHR30231:SF41">
    <property type="entry name" value="DNA POLYMERASE III SUBUNIT EPSILON"/>
    <property type="match status" value="1"/>
</dbReference>
<dbReference type="InterPro" id="IPR006054">
    <property type="entry name" value="DnaQ"/>
</dbReference>
<dbReference type="EMBL" id="PGTY01000004">
    <property type="protein sequence ID" value="PJI84685.1"/>
    <property type="molecule type" value="Genomic_DNA"/>
</dbReference>
<dbReference type="PANTHER" id="PTHR30231">
    <property type="entry name" value="DNA POLYMERASE III SUBUNIT EPSILON"/>
    <property type="match status" value="1"/>
</dbReference>